<dbReference type="Pfam" id="PF02353">
    <property type="entry name" value="CMAS"/>
    <property type="match status" value="1"/>
</dbReference>
<dbReference type="Gene3D" id="3.40.50.150">
    <property type="entry name" value="Vaccinia Virus protein VP39"/>
    <property type="match status" value="1"/>
</dbReference>
<dbReference type="GO" id="GO:0016491">
    <property type="term" value="F:oxidoreductase activity"/>
    <property type="evidence" value="ECO:0007669"/>
    <property type="project" value="InterPro"/>
</dbReference>
<dbReference type="AlphaFoldDB" id="A0A0E0FB32"/>
<dbReference type="Proteomes" id="UP000008021">
    <property type="component" value="Chromosome 12"/>
</dbReference>
<evidence type="ECO:0000313" key="2">
    <source>
        <dbReference type="EnsemblPlants" id="OMERI12G05500.2"/>
    </source>
</evidence>
<dbReference type="GO" id="GO:0008168">
    <property type="term" value="F:methyltransferase activity"/>
    <property type="evidence" value="ECO:0007669"/>
    <property type="project" value="TreeGrafter"/>
</dbReference>
<reference evidence="2" key="1">
    <citation type="submission" date="2015-04" db="UniProtKB">
        <authorList>
            <consortium name="EnsemblPlants"/>
        </authorList>
    </citation>
    <scope>IDENTIFICATION</scope>
</reference>
<keyword evidence="3" id="KW-1185">Reference proteome</keyword>
<dbReference type="InterPro" id="IPR029063">
    <property type="entry name" value="SAM-dependent_MTases_sf"/>
</dbReference>
<evidence type="ECO:0000259" key="1">
    <source>
        <dbReference type="Pfam" id="PF01593"/>
    </source>
</evidence>
<dbReference type="InterPro" id="IPR026669">
    <property type="entry name" value="Arsenite_MeTrfase-like"/>
</dbReference>
<dbReference type="eggNOG" id="ENOG502QSMW">
    <property type="taxonomic scope" value="Eukaryota"/>
</dbReference>
<reference evidence="2" key="2">
    <citation type="submission" date="2018-05" db="EMBL/GenBank/DDBJ databases">
        <title>OmerRS3 (Oryza meridionalis Reference Sequence Version 3).</title>
        <authorList>
            <person name="Zhang J."/>
            <person name="Kudrna D."/>
            <person name="Lee S."/>
            <person name="Talag J."/>
            <person name="Welchert J."/>
            <person name="Wing R.A."/>
        </authorList>
    </citation>
    <scope>NUCLEOTIDE SEQUENCE [LARGE SCALE GENOMIC DNA]</scope>
    <source>
        <strain evidence="2">OR44</strain>
    </source>
</reference>
<dbReference type="GO" id="GO:0050660">
    <property type="term" value="F:flavin adenine dinucleotide binding"/>
    <property type="evidence" value="ECO:0007669"/>
    <property type="project" value="UniProtKB-ARBA"/>
</dbReference>
<dbReference type="SUPFAM" id="SSF51905">
    <property type="entry name" value="FAD/NAD(P)-binding domain"/>
    <property type="match status" value="1"/>
</dbReference>
<evidence type="ECO:0000313" key="3">
    <source>
        <dbReference type="Proteomes" id="UP000008021"/>
    </source>
</evidence>
<dbReference type="InterPro" id="IPR002937">
    <property type="entry name" value="Amino_oxidase"/>
</dbReference>
<name>A0A0E0FB32_9ORYZ</name>
<dbReference type="Gramene" id="OMERI12G05500.1">
    <property type="protein sequence ID" value="OMERI12G05500.1"/>
    <property type="gene ID" value="OMERI12G05500"/>
</dbReference>
<feature type="domain" description="Amine oxidase" evidence="1">
    <location>
        <begin position="20"/>
        <end position="269"/>
    </location>
</feature>
<accession>A0A0E0FB32</accession>
<dbReference type="Gramene" id="OMERI12G05500.2">
    <property type="protein sequence ID" value="OMERI12G05500.2"/>
    <property type="gene ID" value="OMERI12G05500"/>
</dbReference>
<dbReference type="InterPro" id="IPR036188">
    <property type="entry name" value="FAD/NAD-bd_sf"/>
</dbReference>
<dbReference type="PANTHER" id="PTHR43675:SF30">
    <property type="entry name" value="CYCLOPROPANE-FATTY-ACYL-PHOSPHOLIPID SYNTHASE"/>
    <property type="match status" value="1"/>
</dbReference>
<dbReference type="CDD" id="cd02440">
    <property type="entry name" value="AdoMet_MTases"/>
    <property type="match status" value="1"/>
</dbReference>
<dbReference type="STRING" id="40149.A0A0E0FB32"/>
<proteinExistence type="predicted"/>
<sequence length="719" mass="81936">MQWFADLGANMERSDMSFSVRTQLDAGGECEWASGNGISGLLAKRSNALSPSFWRMISETLKFKRDALRYLEDCENNLDLEQSETLGQFVQPHGYSQFFQEAYLFPICGWMWSCPSQRVLGFSASSVLSFFRKHNLLQVLFSRTQPLIVNGRSQSYFNKVREDLESRSCRIKTNCHVKSISSFDRGYRVLEVDGSEEMYDRIIVGIHAPDALKLLGAEATHEESRILGAFQYVSSDLYLHCDESFMPCNSSTWRACNITRTRSGSVCVTYWLNLLQNIESTRTFLVTWNPSYVPDHVLLKWNTNHFVPTVAASKASLELDQIQGKRGSGFHEDGFQAGKAAAQSLLGNKIDPLMNPKQMVLSWTETGAHLLVATEADLGLADAYINGCFSFVYKREGLLNLFLILIASRDAHRSSCRNSSRRGWWTPLLFTAGVASAKYFLRHISRKNSVTQTRQNVSQHYDLSNDFFSFFLDKSMTYSSAIFKDEEESLEEAQLRKINLLIHKAKVGLDDEVLEIGSGWGSLAMEVVKQTGCKYTGVTQSVEQLKYAQRRVKEAGLEDRITFLLEMIEEVGHEYMDEFFGCCESLLAENGIFVTQFISIPEERYDEYRRSSDFIKEYIFPGGCLPSLTRITSAMSAASRLCIEHVENIGYHYYTTLIRWRDNFMANKDKILALGFDEKFIRTWEYYFIYCAAGFKSRTLGDYQIVFSRPGNTKMGSGF</sequence>
<dbReference type="EnsemblPlants" id="OMERI12G05500.2">
    <property type="protein sequence ID" value="OMERI12G05500.2"/>
    <property type="gene ID" value="OMERI12G05500"/>
</dbReference>
<dbReference type="PANTHER" id="PTHR43675">
    <property type="entry name" value="ARSENITE METHYLTRANSFERASE"/>
    <property type="match status" value="1"/>
</dbReference>
<dbReference type="SUPFAM" id="SSF53335">
    <property type="entry name" value="S-adenosyl-L-methionine-dependent methyltransferases"/>
    <property type="match status" value="1"/>
</dbReference>
<organism evidence="2">
    <name type="scientific">Oryza meridionalis</name>
    <dbReference type="NCBI Taxonomy" id="40149"/>
    <lineage>
        <taxon>Eukaryota</taxon>
        <taxon>Viridiplantae</taxon>
        <taxon>Streptophyta</taxon>
        <taxon>Embryophyta</taxon>
        <taxon>Tracheophyta</taxon>
        <taxon>Spermatophyta</taxon>
        <taxon>Magnoliopsida</taxon>
        <taxon>Liliopsida</taxon>
        <taxon>Poales</taxon>
        <taxon>Poaceae</taxon>
        <taxon>BOP clade</taxon>
        <taxon>Oryzoideae</taxon>
        <taxon>Oryzeae</taxon>
        <taxon>Oryzinae</taxon>
        <taxon>Oryza</taxon>
    </lineage>
</organism>
<protein>
    <recommendedName>
        <fullName evidence="1">Amine oxidase domain-containing protein</fullName>
    </recommendedName>
</protein>
<dbReference type="Pfam" id="PF01593">
    <property type="entry name" value="Amino_oxidase"/>
    <property type="match status" value="1"/>
</dbReference>
<dbReference type="EnsemblPlants" id="OMERI12G05500.1">
    <property type="protein sequence ID" value="OMERI12G05500.1"/>
    <property type="gene ID" value="OMERI12G05500"/>
</dbReference>